<keyword evidence="3" id="KW-1185">Reference proteome</keyword>
<protein>
    <submittedName>
        <fullName evidence="2">Uncharacterized protein</fullName>
    </submittedName>
</protein>
<keyword evidence="1" id="KW-0732">Signal</keyword>
<dbReference type="STRING" id="1176587.A8C56_15925"/>
<dbReference type="AlphaFoldDB" id="A0A1A9I6H2"/>
<dbReference type="KEGG" id="nia:A8C56_15925"/>
<evidence type="ECO:0000313" key="3">
    <source>
        <dbReference type="Proteomes" id="UP000077667"/>
    </source>
</evidence>
<reference evidence="2 3" key="1">
    <citation type="submission" date="2016-05" db="EMBL/GenBank/DDBJ databases">
        <title>Niabella ginsenosidivorans BS26 whole genome sequencing.</title>
        <authorList>
            <person name="Im W.T."/>
            <person name="Siddiqi M.Z."/>
        </authorList>
    </citation>
    <scope>NUCLEOTIDE SEQUENCE [LARGE SCALE GENOMIC DNA]</scope>
    <source>
        <strain evidence="2 3">BS26</strain>
    </source>
</reference>
<name>A0A1A9I6H2_9BACT</name>
<organism evidence="2 3">
    <name type="scientific">Niabella ginsenosidivorans</name>
    <dbReference type="NCBI Taxonomy" id="1176587"/>
    <lineage>
        <taxon>Bacteria</taxon>
        <taxon>Pseudomonadati</taxon>
        <taxon>Bacteroidota</taxon>
        <taxon>Chitinophagia</taxon>
        <taxon>Chitinophagales</taxon>
        <taxon>Chitinophagaceae</taxon>
        <taxon>Niabella</taxon>
    </lineage>
</organism>
<dbReference type="EMBL" id="CP015772">
    <property type="protein sequence ID" value="ANH82252.1"/>
    <property type="molecule type" value="Genomic_DNA"/>
</dbReference>
<feature type="chain" id="PRO_5008389943" evidence="1">
    <location>
        <begin position="23"/>
        <end position="198"/>
    </location>
</feature>
<dbReference type="OrthoDB" id="9798386at2"/>
<evidence type="ECO:0000256" key="1">
    <source>
        <dbReference type="SAM" id="SignalP"/>
    </source>
</evidence>
<accession>A0A1A9I6H2</accession>
<dbReference type="PROSITE" id="PS51257">
    <property type="entry name" value="PROKAR_LIPOPROTEIN"/>
    <property type="match status" value="1"/>
</dbReference>
<sequence>MKTNLSALQGFLLILLTALLFSCKKDNMADSGQIKRGKETYYWYNNKKIPLYYDNTVWSVKVNGNTEPKKADFPSFENKITQIGSLGNGFFRVDFTEPVDLRSVSGSILFAIPSVVKTKYEESTRVLLTGNLSLSLKENADLEAITSKYELTIIEKGAYSVLLQSKNPINVIETANTIYEKEDVTWCEPEFFGKFTTF</sequence>
<proteinExistence type="predicted"/>
<feature type="signal peptide" evidence="1">
    <location>
        <begin position="1"/>
        <end position="22"/>
    </location>
</feature>
<dbReference type="Proteomes" id="UP000077667">
    <property type="component" value="Chromosome"/>
</dbReference>
<gene>
    <name evidence="2" type="ORF">A8C56_15925</name>
</gene>
<dbReference type="RefSeq" id="WP_067758097.1">
    <property type="nucleotide sequence ID" value="NZ_CP015772.1"/>
</dbReference>
<evidence type="ECO:0000313" key="2">
    <source>
        <dbReference type="EMBL" id="ANH82252.1"/>
    </source>
</evidence>